<evidence type="ECO:0000256" key="1">
    <source>
        <dbReference type="ARBA" id="ARBA00004429"/>
    </source>
</evidence>
<sequence>MQNENTAPMKEQETSRVHEALRKKAQEDLEAESHAIPASNPFETFVVGGLAFLALVLCSYNVLARHFFPQHILDFVEEFQVYFVIWAVFLSLGTLTLTDRHVKSDFFVNMFSPAMKTFVAWLADILGLIFSVVIVYYGFEVAYQAYEFGDVSTTMLRTPLWIYFAALPAGGVVMGIAYILRLKRKLIGGGA</sequence>
<reference evidence="11 12" key="1">
    <citation type="submission" date="2018-04" db="EMBL/GenBank/DDBJ databases">
        <title>Bordetella sp. HZ20 isolated from seawater.</title>
        <authorList>
            <person name="Sun C."/>
        </authorList>
    </citation>
    <scope>NUCLEOTIDE SEQUENCE [LARGE SCALE GENOMIC DNA]</scope>
    <source>
        <strain evidence="11 12">HZ20</strain>
    </source>
</reference>
<comment type="function">
    <text evidence="9">Part of the tripartite ATP-independent periplasmic (TRAP) transport system.</text>
</comment>
<keyword evidence="4 9" id="KW-0997">Cell inner membrane</keyword>
<dbReference type="PANTHER" id="PTHR35011:SF2">
    <property type="entry name" value="2,3-DIKETO-L-GULONATE TRAP TRANSPORTER SMALL PERMEASE PROTEIN YIAM"/>
    <property type="match status" value="1"/>
</dbReference>
<evidence type="ECO:0000259" key="10">
    <source>
        <dbReference type="Pfam" id="PF04290"/>
    </source>
</evidence>
<evidence type="ECO:0000256" key="5">
    <source>
        <dbReference type="ARBA" id="ARBA00022692"/>
    </source>
</evidence>
<dbReference type="Pfam" id="PF04290">
    <property type="entry name" value="DctQ"/>
    <property type="match status" value="1"/>
</dbReference>
<comment type="subcellular location">
    <subcellularLocation>
        <location evidence="1 9">Cell inner membrane</location>
        <topology evidence="1 9">Multi-pass membrane protein</topology>
    </subcellularLocation>
</comment>
<feature type="transmembrane region" description="Helical" evidence="9">
    <location>
        <begin position="79"/>
        <end position="97"/>
    </location>
</feature>
<proteinExistence type="inferred from homology"/>
<keyword evidence="5 9" id="KW-0812">Transmembrane</keyword>
<keyword evidence="12" id="KW-1185">Reference proteome</keyword>
<comment type="similarity">
    <text evidence="8 9">Belongs to the TRAP transporter small permease family.</text>
</comment>
<keyword evidence="2 9" id="KW-0813">Transport</keyword>
<evidence type="ECO:0000256" key="8">
    <source>
        <dbReference type="ARBA" id="ARBA00038436"/>
    </source>
</evidence>
<keyword evidence="7 9" id="KW-0472">Membrane</keyword>
<evidence type="ECO:0000256" key="4">
    <source>
        <dbReference type="ARBA" id="ARBA00022519"/>
    </source>
</evidence>
<gene>
    <name evidence="11" type="ORF">DBV39_12865</name>
</gene>
<dbReference type="EMBL" id="CP028901">
    <property type="protein sequence ID" value="AWB34450.1"/>
    <property type="molecule type" value="Genomic_DNA"/>
</dbReference>
<comment type="subunit">
    <text evidence="9">The complex comprises the extracytoplasmic solute receptor protein and the two transmembrane proteins.</text>
</comment>
<evidence type="ECO:0000256" key="3">
    <source>
        <dbReference type="ARBA" id="ARBA00022475"/>
    </source>
</evidence>
<evidence type="ECO:0000256" key="7">
    <source>
        <dbReference type="ARBA" id="ARBA00023136"/>
    </source>
</evidence>
<dbReference type="GO" id="GO:0005886">
    <property type="term" value="C:plasma membrane"/>
    <property type="evidence" value="ECO:0007669"/>
    <property type="project" value="UniProtKB-SubCell"/>
</dbReference>
<feature type="domain" description="Tripartite ATP-independent periplasmic transporters DctQ component" evidence="10">
    <location>
        <begin position="56"/>
        <end position="186"/>
    </location>
</feature>
<evidence type="ECO:0000256" key="6">
    <source>
        <dbReference type="ARBA" id="ARBA00022989"/>
    </source>
</evidence>
<accession>A0A2R4XKW7</accession>
<dbReference type="GO" id="GO:0015740">
    <property type="term" value="P:C4-dicarboxylate transport"/>
    <property type="evidence" value="ECO:0007669"/>
    <property type="project" value="TreeGrafter"/>
</dbReference>
<name>A0A2R4XKW7_9BURK</name>
<dbReference type="AlphaFoldDB" id="A0A2R4XKW7"/>
<organism evidence="11 12">
    <name type="scientific">Orrella marina</name>
    <dbReference type="NCBI Taxonomy" id="2163011"/>
    <lineage>
        <taxon>Bacteria</taxon>
        <taxon>Pseudomonadati</taxon>
        <taxon>Pseudomonadota</taxon>
        <taxon>Betaproteobacteria</taxon>
        <taxon>Burkholderiales</taxon>
        <taxon>Alcaligenaceae</taxon>
        <taxon>Orrella</taxon>
    </lineage>
</organism>
<dbReference type="InterPro" id="IPR055348">
    <property type="entry name" value="DctQ"/>
</dbReference>
<dbReference type="PANTHER" id="PTHR35011">
    <property type="entry name" value="2,3-DIKETO-L-GULONATE TRAP TRANSPORTER SMALL PERMEASE PROTEIN YIAM"/>
    <property type="match status" value="1"/>
</dbReference>
<protein>
    <recommendedName>
        <fullName evidence="9">TRAP transporter small permease protein</fullName>
    </recommendedName>
</protein>
<dbReference type="GO" id="GO:0022857">
    <property type="term" value="F:transmembrane transporter activity"/>
    <property type="evidence" value="ECO:0007669"/>
    <property type="project" value="UniProtKB-UniRule"/>
</dbReference>
<evidence type="ECO:0000256" key="2">
    <source>
        <dbReference type="ARBA" id="ARBA00022448"/>
    </source>
</evidence>
<dbReference type="KEGG" id="boz:DBV39_12865"/>
<evidence type="ECO:0000256" key="9">
    <source>
        <dbReference type="RuleBase" id="RU369079"/>
    </source>
</evidence>
<keyword evidence="3" id="KW-1003">Cell membrane</keyword>
<feature type="transmembrane region" description="Helical" evidence="9">
    <location>
        <begin position="118"/>
        <end position="139"/>
    </location>
</feature>
<keyword evidence="6 9" id="KW-1133">Transmembrane helix</keyword>
<dbReference type="InterPro" id="IPR007387">
    <property type="entry name" value="TRAP_DctQ"/>
</dbReference>
<evidence type="ECO:0000313" key="12">
    <source>
        <dbReference type="Proteomes" id="UP000244571"/>
    </source>
</evidence>
<feature type="transmembrane region" description="Helical" evidence="9">
    <location>
        <begin position="45"/>
        <end position="67"/>
    </location>
</feature>
<feature type="transmembrane region" description="Helical" evidence="9">
    <location>
        <begin position="159"/>
        <end position="180"/>
    </location>
</feature>
<evidence type="ECO:0000313" key="11">
    <source>
        <dbReference type="EMBL" id="AWB34450.1"/>
    </source>
</evidence>
<dbReference type="Proteomes" id="UP000244571">
    <property type="component" value="Chromosome"/>
</dbReference>